<dbReference type="Proteomes" id="UP001143362">
    <property type="component" value="Unassembled WGS sequence"/>
</dbReference>
<evidence type="ECO:0000313" key="1">
    <source>
        <dbReference type="EMBL" id="MCX2982949.1"/>
    </source>
</evidence>
<evidence type="ECO:0000313" key="2">
    <source>
        <dbReference type="Proteomes" id="UP001143362"/>
    </source>
</evidence>
<keyword evidence="2" id="KW-1185">Reference proteome</keyword>
<name>A0ABT3TNJ5_9GAMM</name>
<protein>
    <recommendedName>
        <fullName evidence="3">DUF4382 domain-containing protein</fullName>
    </recommendedName>
</protein>
<proteinExistence type="predicted"/>
<evidence type="ECO:0008006" key="3">
    <source>
        <dbReference type="Google" id="ProtNLM"/>
    </source>
</evidence>
<organism evidence="1 2">
    <name type="scientific">Candidatus Litorirhabdus singularis</name>
    <dbReference type="NCBI Taxonomy" id="2518993"/>
    <lineage>
        <taxon>Bacteria</taxon>
        <taxon>Pseudomonadati</taxon>
        <taxon>Pseudomonadota</taxon>
        <taxon>Gammaproteobacteria</taxon>
        <taxon>Cellvibrionales</taxon>
        <taxon>Halieaceae</taxon>
        <taxon>Candidatus Litorirhabdus</taxon>
    </lineage>
</organism>
<accession>A0ABT3TNJ5</accession>
<gene>
    <name evidence="1" type="ORF">EYC98_18970</name>
</gene>
<comment type="caution">
    <text evidence="1">The sequence shown here is derived from an EMBL/GenBank/DDBJ whole genome shotgun (WGS) entry which is preliminary data.</text>
</comment>
<reference evidence="1" key="1">
    <citation type="submission" date="2019-02" db="EMBL/GenBank/DDBJ databases">
        <authorList>
            <person name="Li S.-H."/>
        </authorList>
    </citation>
    <scope>NUCLEOTIDE SEQUENCE</scope>
    <source>
        <strain evidence="1">IMCC14734</strain>
    </source>
</reference>
<dbReference type="RefSeq" id="WP_279246981.1">
    <property type="nucleotide sequence ID" value="NZ_SHNN01000005.1"/>
</dbReference>
<dbReference type="PROSITE" id="PS51257">
    <property type="entry name" value="PROKAR_LIPOPROTEIN"/>
    <property type="match status" value="1"/>
</dbReference>
<dbReference type="EMBL" id="SHNN01000005">
    <property type="protein sequence ID" value="MCX2982949.1"/>
    <property type="molecule type" value="Genomic_DNA"/>
</dbReference>
<sequence>MSTKYFRSLIALGAMILVVGCVQTKPVPSYARAGDIVIVGLGGVERNSNGAKVLNPSELDITITDSENSVFELDALQVFKSYPDPAAVVNAEAIKGNALGLVPFDGGWFAAVLLTEVGSGTPLPLATGPATVNVSSTKLENTAFLGEGDLSSLPLEILPGQSNVDGQYLQQFASYAPTKNRFLLAPDTPADFANIGGAFLSVEYYDDSYFNNGIEPIILPSSHNPYVQLSYNVVDNGNNTGVINIIILNPQGFVPANTGTNNSSSVNDLAVTLVYFALGSSALPAVAKTQFALDTSASYYIDTSGAIIEGLTPVLTHASDL</sequence>